<dbReference type="RefSeq" id="WP_262427597.1">
    <property type="nucleotide sequence ID" value="NZ_JACRTJ010000018.1"/>
</dbReference>
<dbReference type="PANTHER" id="PTHR46638">
    <property type="entry name" value="CORRINOID ADENOSYLTRANSFERASE"/>
    <property type="match status" value="1"/>
</dbReference>
<comment type="caution">
    <text evidence="1">The sequence shown here is derived from an EMBL/GenBank/DDBJ whole genome shotgun (WGS) entry which is preliminary data.</text>
</comment>
<protein>
    <submittedName>
        <fullName evidence="1">Cob(I)yrinic acid a,c-diamide adenosyltransferase</fullName>
    </submittedName>
</protein>
<organism evidence="1 2">
    <name type="scientific">Enterocloster hominis</name>
    <name type="common">ex Liu et al. 2021</name>
    <dbReference type="NCBI Taxonomy" id="2763663"/>
    <lineage>
        <taxon>Bacteria</taxon>
        <taxon>Bacillati</taxon>
        <taxon>Bacillota</taxon>
        <taxon>Clostridia</taxon>
        <taxon>Lachnospirales</taxon>
        <taxon>Lachnospiraceae</taxon>
        <taxon>Enterocloster</taxon>
    </lineage>
</organism>
<reference evidence="1 2" key="1">
    <citation type="submission" date="2020-08" db="EMBL/GenBank/DDBJ databases">
        <title>Genome public.</title>
        <authorList>
            <person name="Liu C."/>
            <person name="Sun Q."/>
        </authorList>
    </citation>
    <scope>NUCLEOTIDE SEQUENCE [LARGE SCALE GENOMIC DNA]</scope>
    <source>
        <strain evidence="1 2">BX10</strain>
    </source>
</reference>
<dbReference type="Proteomes" id="UP000647491">
    <property type="component" value="Unassembled WGS sequence"/>
</dbReference>
<dbReference type="EMBL" id="JACRTJ010000018">
    <property type="protein sequence ID" value="MBC8599316.1"/>
    <property type="molecule type" value="Genomic_DNA"/>
</dbReference>
<gene>
    <name evidence="1" type="ORF">H8708_08760</name>
</gene>
<dbReference type="InterPro" id="IPR003724">
    <property type="entry name" value="CblAdoTrfase_CobA"/>
</dbReference>
<sequence>MRKNTIRIIYGPGNGKSASAVGYGLLGALAGKKVIIVQFLKGVLEEKSLEILERMDLEMKVFRFERSRCYFEDLPEDQKKEETMNLRNGFNFAKKVMATGECDLLILDEVLGLVDQEVISREEFIRFLQSADDETDLIMTGRVCPDEIRQYADQISYVENL</sequence>
<evidence type="ECO:0000313" key="2">
    <source>
        <dbReference type="Proteomes" id="UP000647491"/>
    </source>
</evidence>
<dbReference type="InterPro" id="IPR027417">
    <property type="entry name" value="P-loop_NTPase"/>
</dbReference>
<dbReference type="PIRSF" id="PIRSF015617">
    <property type="entry name" value="Adensltrnsf_CobA"/>
    <property type="match status" value="1"/>
</dbReference>
<proteinExistence type="predicted"/>
<dbReference type="PANTHER" id="PTHR46638:SF1">
    <property type="entry name" value="CORRINOID ADENOSYLTRANSFERASE"/>
    <property type="match status" value="1"/>
</dbReference>
<evidence type="ECO:0000313" key="1">
    <source>
        <dbReference type="EMBL" id="MBC8599316.1"/>
    </source>
</evidence>
<dbReference type="Gene3D" id="3.40.50.300">
    <property type="entry name" value="P-loop containing nucleotide triphosphate hydrolases"/>
    <property type="match status" value="1"/>
</dbReference>
<dbReference type="SUPFAM" id="SSF52540">
    <property type="entry name" value="P-loop containing nucleoside triphosphate hydrolases"/>
    <property type="match status" value="1"/>
</dbReference>
<name>A0ABR7NT69_9FIRM</name>
<dbReference type="Pfam" id="PF02572">
    <property type="entry name" value="CobA_CobO_BtuR"/>
    <property type="match status" value="1"/>
</dbReference>
<accession>A0ABR7NT69</accession>
<keyword evidence="2" id="KW-1185">Reference proteome</keyword>